<dbReference type="Proteomes" id="UP000245946">
    <property type="component" value="Unassembled WGS sequence"/>
</dbReference>
<reference evidence="2 3" key="1">
    <citation type="journal article" date="2018" name="Mol. Biol. Evol.">
        <title>Broad Genomic Sampling Reveals a Smut Pathogenic Ancestry of the Fungal Clade Ustilaginomycotina.</title>
        <authorList>
            <person name="Kijpornyongpan T."/>
            <person name="Mondo S.J."/>
            <person name="Barry K."/>
            <person name="Sandor L."/>
            <person name="Lee J."/>
            <person name="Lipzen A."/>
            <person name="Pangilinan J."/>
            <person name="LaButti K."/>
            <person name="Hainaut M."/>
            <person name="Henrissat B."/>
            <person name="Grigoriev I.V."/>
            <person name="Spatafora J.W."/>
            <person name="Aime M.C."/>
        </authorList>
    </citation>
    <scope>NUCLEOTIDE SEQUENCE [LARGE SCALE GENOMIC DNA]</scope>
    <source>
        <strain evidence="2 3">MCA 4186</strain>
    </source>
</reference>
<dbReference type="GeneID" id="37267939"/>
<keyword evidence="3" id="KW-1185">Reference proteome</keyword>
<organism evidence="2 3">
    <name type="scientific">Tilletiopsis washingtonensis</name>
    <dbReference type="NCBI Taxonomy" id="58919"/>
    <lineage>
        <taxon>Eukaryota</taxon>
        <taxon>Fungi</taxon>
        <taxon>Dikarya</taxon>
        <taxon>Basidiomycota</taxon>
        <taxon>Ustilaginomycotina</taxon>
        <taxon>Exobasidiomycetes</taxon>
        <taxon>Entylomatales</taxon>
        <taxon>Entylomatales incertae sedis</taxon>
        <taxon>Tilletiopsis</taxon>
    </lineage>
</organism>
<dbReference type="EMBL" id="KZ819307">
    <property type="protein sequence ID" value="PWN95061.1"/>
    <property type="molecule type" value="Genomic_DNA"/>
</dbReference>
<accession>A0A316Z0P0</accession>
<gene>
    <name evidence="2" type="ORF">FA09DRAFT_302131</name>
</gene>
<name>A0A316Z0P0_9BASI</name>
<evidence type="ECO:0000313" key="2">
    <source>
        <dbReference type="EMBL" id="PWN95061.1"/>
    </source>
</evidence>
<evidence type="ECO:0000313" key="3">
    <source>
        <dbReference type="Proteomes" id="UP000245946"/>
    </source>
</evidence>
<protein>
    <recommendedName>
        <fullName evidence="1">Nucleolar 27S pre-rRNA processing Urb2/Npa2 C-terminal domain-containing protein</fullName>
    </recommendedName>
</protein>
<dbReference type="RefSeq" id="XP_025595340.1">
    <property type="nucleotide sequence ID" value="XM_025740393.1"/>
</dbReference>
<sequence>MPAWLDIARAPLGPQEARALARLLTSLNTKSVALPHGSGERSAKVTSLSKALSKHAPYVLAAHVRTLVHPSTHVSMTVRQELRAGLYALCDVTGTHERDALMLAHLDSGERAVLKSLWAEWEAQRYRGA</sequence>
<dbReference type="AlphaFoldDB" id="A0A316Z0P0"/>
<dbReference type="STRING" id="58919.A0A316Z0P0"/>
<dbReference type="Pfam" id="PF10441">
    <property type="entry name" value="Urb2"/>
    <property type="match status" value="1"/>
</dbReference>
<dbReference type="OrthoDB" id="160374at2759"/>
<feature type="domain" description="Nucleolar 27S pre-rRNA processing Urb2/Npa2 C-terminal" evidence="1">
    <location>
        <begin position="9"/>
        <end position="128"/>
    </location>
</feature>
<dbReference type="InterPro" id="IPR018849">
    <property type="entry name" value="Urb2/Npa2_C"/>
</dbReference>
<evidence type="ECO:0000259" key="1">
    <source>
        <dbReference type="Pfam" id="PF10441"/>
    </source>
</evidence>
<proteinExistence type="predicted"/>